<dbReference type="PANTHER" id="PTHR42789:SF1">
    <property type="entry name" value="D-ISOMER SPECIFIC 2-HYDROXYACID DEHYDROGENASE FAMILY PROTEIN (AFU_ORTHOLOGUE AFUA_6G10090)"/>
    <property type="match status" value="1"/>
</dbReference>
<dbReference type="PANTHER" id="PTHR42789">
    <property type="entry name" value="D-ISOMER SPECIFIC 2-HYDROXYACID DEHYDROGENASE FAMILY PROTEIN (AFU_ORTHOLOGUE AFUA_6G10090)"/>
    <property type="match status" value="1"/>
</dbReference>
<evidence type="ECO:0000256" key="3">
    <source>
        <dbReference type="ARBA" id="ARBA00023027"/>
    </source>
</evidence>
<dbReference type="InterPro" id="IPR036291">
    <property type="entry name" value="NAD(P)-bd_dom_sf"/>
</dbReference>
<organism evidence="7 8">
    <name type="scientific">Hufsiella ginkgonis</name>
    <dbReference type="NCBI Taxonomy" id="2695274"/>
    <lineage>
        <taxon>Bacteria</taxon>
        <taxon>Pseudomonadati</taxon>
        <taxon>Bacteroidota</taxon>
        <taxon>Sphingobacteriia</taxon>
        <taxon>Sphingobacteriales</taxon>
        <taxon>Sphingobacteriaceae</taxon>
        <taxon>Hufsiella</taxon>
    </lineage>
</organism>
<dbReference type="InterPro" id="IPR050857">
    <property type="entry name" value="D-2-hydroxyacid_DH"/>
</dbReference>
<comment type="similarity">
    <text evidence="1 4">Belongs to the D-isomer specific 2-hydroxyacid dehydrogenase family.</text>
</comment>
<evidence type="ECO:0000256" key="1">
    <source>
        <dbReference type="ARBA" id="ARBA00005854"/>
    </source>
</evidence>
<dbReference type="Gene3D" id="3.40.50.720">
    <property type="entry name" value="NAD(P)-binding Rossmann-like Domain"/>
    <property type="match status" value="2"/>
</dbReference>
<accession>A0A7K1Y3Z2</accession>
<feature type="domain" description="D-isomer specific 2-hydroxyacid dehydrogenase catalytic" evidence="5">
    <location>
        <begin position="20"/>
        <end position="298"/>
    </location>
</feature>
<dbReference type="Pfam" id="PF00389">
    <property type="entry name" value="2-Hacid_dh"/>
    <property type="match status" value="1"/>
</dbReference>
<keyword evidence="8" id="KW-1185">Reference proteome</keyword>
<dbReference type="Proteomes" id="UP000451233">
    <property type="component" value="Unassembled WGS sequence"/>
</dbReference>
<dbReference type="Pfam" id="PF02826">
    <property type="entry name" value="2-Hacid_dh_C"/>
    <property type="match status" value="1"/>
</dbReference>
<feature type="domain" description="D-isomer specific 2-hydroxyacid dehydrogenase NAD-binding" evidence="6">
    <location>
        <begin position="113"/>
        <end position="288"/>
    </location>
</feature>
<dbReference type="GO" id="GO:0051287">
    <property type="term" value="F:NAD binding"/>
    <property type="evidence" value="ECO:0007669"/>
    <property type="project" value="InterPro"/>
</dbReference>
<evidence type="ECO:0000313" key="7">
    <source>
        <dbReference type="EMBL" id="MXV17416.1"/>
    </source>
</evidence>
<reference evidence="7 8" key="1">
    <citation type="submission" date="2019-11" db="EMBL/GenBank/DDBJ databases">
        <title>Pedobacter sp. HMF7056 Genome sequencing and assembly.</title>
        <authorList>
            <person name="Kang H."/>
            <person name="Kim H."/>
            <person name="Joh K."/>
        </authorList>
    </citation>
    <scope>NUCLEOTIDE SEQUENCE [LARGE SCALE GENOMIC DNA]</scope>
    <source>
        <strain evidence="7 8">HMF7056</strain>
    </source>
</reference>
<dbReference type="InterPro" id="IPR029753">
    <property type="entry name" value="D-isomer_DH_CS"/>
</dbReference>
<protein>
    <recommendedName>
        <fullName evidence="9">Phosphoglycerate dehydrogenase</fullName>
    </recommendedName>
</protein>
<dbReference type="PROSITE" id="PS00671">
    <property type="entry name" value="D_2_HYDROXYACID_DH_3"/>
    <property type="match status" value="1"/>
</dbReference>
<dbReference type="CDD" id="cd12172">
    <property type="entry name" value="PGDH_like_2"/>
    <property type="match status" value="1"/>
</dbReference>
<dbReference type="AlphaFoldDB" id="A0A7K1Y3Z2"/>
<keyword evidence="2 4" id="KW-0560">Oxidoreductase</keyword>
<evidence type="ECO:0000313" key="8">
    <source>
        <dbReference type="Proteomes" id="UP000451233"/>
    </source>
</evidence>
<comment type="caution">
    <text evidence="7">The sequence shown here is derived from an EMBL/GenBank/DDBJ whole genome shotgun (WGS) entry which is preliminary data.</text>
</comment>
<proteinExistence type="inferred from homology"/>
<evidence type="ECO:0000259" key="6">
    <source>
        <dbReference type="Pfam" id="PF02826"/>
    </source>
</evidence>
<evidence type="ECO:0000256" key="4">
    <source>
        <dbReference type="RuleBase" id="RU003719"/>
    </source>
</evidence>
<name>A0A7K1Y3Z2_9SPHI</name>
<dbReference type="RefSeq" id="WP_160908425.1">
    <property type="nucleotide sequence ID" value="NZ_WVHS01000005.1"/>
</dbReference>
<keyword evidence="3" id="KW-0520">NAD</keyword>
<dbReference type="InterPro" id="IPR006140">
    <property type="entry name" value="D-isomer_DH_NAD-bd"/>
</dbReference>
<dbReference type="SUPFAM" id="SSF52283">
    <property type="entry name" value="Formate/glycerate dehydrogenase catalytic domain-like"/>
    <property type="match status" value="1"/>
</dbReference>
<evidence type="ECO:0000256" key="2">
    <source>
        <dbReference type="ARBA" id="ARBA00023002"/>
    </source>
</evidence>
<dbReference type="InterPro" id="IPR006139">
    <property type="entry name" value="D-isomer_2_OHA_DH_cat_dom"/>
</dbReference>
<evidence type="ECO:0008006" key="9">
    <source>
        <dbReference type="Google" id="ProtNLM"/>
    </source>
</evidence>
<sequence>MKFKVLLTSTSFMDAPGAHQDLLYSQGFDIDTMRGPLTEDELRPVVGNYDAIICGDDEYTAEILEIAKGGRLKYLSKYGVGLDRINLAKARELGIPVTNCPSVNQNSVAEHAFALLLAFVKNIHLEYPITKAGGWKRYVSTEIYGKKMGIVGLGAIGKEMVKRARGFGLEVIAYEKFVDHTYIKENNISLAESIEALAAQADIITLHVPHTPETEGMIGEKLVKESLKPGTIIINTARGKLVNLDAIKYGLENNIIAGYLADVLDIEPMPKDYPMKDWPNVLITPHISSRSYESVIRQGTFAVNNLLDLISAGK</sequence>
<gene>
    <name evidence="7" type="ORF">GS398_19110</name>
</gene>
<dbReference type="GO" id="GO:0016616">
    <property type="term" value="F:oxidoreductase activity, acting on the CH-OH group of donors, NAD or NADP as acceptor"/>
    <property type="evidence" value="ECO:0007669"/>
    <property type="project" value="InterPro"/>
</dbReference>
<dbReference type="SUPFAM" id="SSF51735">
    <property type="entry name" value="NAD(P)-binding Rossmann-fold domains"/>
    <property type="match status" value="1"/>
</dbReference>
<dbReference type="EMBL" id="WVHS01000005">
    <property type="protein sequence ID" value="MXV17416.1"/>
    <property type="molecule type" value="Genomic_DNA"/>
</dbReference>
<evidence type="ECO:0000259" key="5">
    <source>
        <dbReference type="Pfam" id="PF00389"/>
    </source>
</evidence>